<organism evidence="3 4">
    <name type="scientific">Silurus meridionalis</name>
    <name type="common">Southern catfish</name>
    <name type="synonym">Silurus soldatovi meridionalis</name>
    <dbReference type="NCBI Taxonomy" id="175797"/>
    <lineage>
        <taxon>Eukaryota</taxon>
        <taxon>Metazoa</taxon>
        <taxon>Chordata</taxon>
        <taxon>Craniata</taxon>
        <taxon>Vertebrata</taxon>
        <taxon>Euteleostomi</taxon>
        <taxon>Actinopterygii</taxon>
        <taxon>Neopterygii</taxon>
        <taxon>Teleostei</taxon>
        <taxon>Ostariophysi</taxon>
        <taxon>Siluriformes</taxon>
        <taxon>Siluridae</taxon>
        <taxon>Silurus</taxon>
    </lineage>
</organism>
<dbReference type="InterPro" id="IPR049231">
    <property type="entry name" value="DUF5581_N"/>
</dbReference>
<evidence type="ECO:0000313" key="3">
    <source>
        <dbReference type="EMBL" id="KAF7693055.1"/>
    </source>
</evidence>
<dbReference type="OrthoDB" id="8699528at2759"/>
<proteinExistence type="predicted"/>
<protein>
    <recommendedName>
        <fullName evidence="2">Fibronectin type-III domain-containing protein</fullName>
    </recommendedName>
</protein>
<dbReference type="PANTHER" id="PTHR14537">
    <property type="entry name" value="FIBRONECTIN TYPE III DOMAIN-CONTAINING PROTEIN 11"/>
    <property type="match status" value="1"/>
</dbReference>
<sequence length="298" mass="35243">MKRNQETHREAPEKKRKMSSDSEMSMSQDLKIKNNIMDILSMTLTLNELQAKSHKLEMLKRSSYYIKVMQLDDEENQMSTSTFIHFFDVMRFQDFMRDCKVHVKLQLKLLERLYKELVIGKEELNSILDQRGDCLAFGEDAIQKKIRELYKTTEDFETETVFRELEPKNSLIPDLESKNLPKFSIVMEVENPVVFIREQTQAFCDSVVLHWQVEEQEQQKPDEVFEIFHKLTNPTNEVESREFGSLICSGYFVTFSNLRQEHSYQFSVKRREINTLVHEDWSDTIVLTTTSPNISVKE</sequence>
<dbReference type="InterPro" id="IPR036116">
    <property type="entry name" value="FN3_sf"/>
</dbReference>
<keyword evidence="4" id="KW-1185">Reference proteome</keyword>
<dbReference type="InterPro" id="IPR003961">
    <property type="entry name" value="FN3_dom"/>
</dbReference>
<comment type="caution">
    <text evidence="3">The sequence shown here is derived from an EMBL/GenBank/DDBJ whole genome shotgun (WGS) entry which is preliminary data.</text>
</comment>
<evidence type="ECO:0000313" key="4">
    <source>
        <dbReference type="Proteomes" id="UP000606274"/>
    </source>
</evidence>
<dbReference type="Pfam" id="PF17744">
    <property type="entry name" value="DUF5581"/>
    <property type="match status" value="1"/>
</dbReference>
<dbReference type="AlphaFoldDB" id="A0A8T0AJZ3"/>
<feature type="region of interest" description="Disordered" evidence="1">
    <location>
        <begin position="1"/>
        <end position="25"/>
    </location>
</feature>
<dbReference type="InterPro" id="IPR048317">
    <property type="entry name" value="DUF5581_C"/>
</dbReference>
<dbReference type="PROSITE" id="PS50853">
    <property type="entry name" value="FN3"/>
    <property type="match status" value="1"/>
</dbReference>
<accession>A0A8T0AJZ3</accession>
<feature type="domain" description="Fibronectin type-III" evidence="2">
    <location>
        <begin position="188"/>
        <end position="292"/>
    </location>
</feature>
<dbReference type="Proteomes" id="UP000606274">
    <property type="component" value="Unassembled WGS sequence"/>
</dbReference>
<dbReference type="InterPro" id="IPR039581">
    <property type="entry name" value="FNDC11"/>
</dbReference>
<dbReference type="Pfam" id="PF20996">
    <property type="entry name" value="DUF5581_N"/>
    <property type="match status" value="1"/>
</dbReference>
<name>A0A8T0AJZ3_SILME</name>
<evidence type="ECO:0000259" key="2">
    <source>
        <dbReference type="PROSITE" id="PS50853"/>
    </source>
</evidence>
<dbReference type="EMBL" id="JABFDY010000019">
    <property type="protein sequence ID" value="KAF7693055.1"/>
    <property type="molecule type" value="Genomic_DNA"/>
</dbReference>
<reference evidence="3" key="1">
    <citation type="submission" date="2020-08" db="EMBL/GenBank/DDBJ databases">
        <title>Chromosome-level assembly of Southern catfish (Silurus meridionalis) provides insights into visual adaptation to the nocturnal and benthic lifestyles.</title>
        <authorList>
            <person name="Zhang Y."/>
            <person name="Wang D."/>
            <person name="Peng Z."/>
        </authorList>
    </citation>
    <scope>NUCLEOTIDE SEQUENCE</scope>
    <source>
        <strain evidence="3">SWU-2019-XX</strain>
        <tissue evidence="3">Muscle</tissue>
    </source>
</reference>
<dbReference type="SUPFAM" id="SSF49265">
    <property type="entry name" value="Fibronectin type III"/>
    <property type="match status" value="1"/>
</dbReference>
<feature type="compositionally biased region" description="Basic and acidic residues" evidence="1">
    <location>
        <begin position="1"/>
        <end position="13"/>
    </location>
</feature>
<gene>
    <name evidence="3" type="ORF">HF521_008371</name>
</gene>
<evidence type="ECO:0000256" key="1">
    <source>
        <dbReference type="SAM" id="MobiDB-lite"/>
    </source>
</evidence>
<dbReference type="CDD" id="cd00063">
    <property type="entry name" value="FN3"/>
    <property type="match status" value="1"/>
</dbReference>